<protein>
    <submittedName>
        <fullName evidence="2">DNA-binding NarL/FixJ family response regulator</fullName>
    </submittedName>
</protein>
<dbReference type="SMART" id="SM00421">
    <property type="entry name" value="HTH_LUXR"/>
    <property type="match status" value="1"/>
</dbReference>
<sequence>MTSEILSPVVHGAGPLAGGFSPTGLDKVNTMDAILPASLSMRPSTTTIIIIEPRTLIRDCLLQSLKALTNGDTVLAFATVEDWRVADPHPAPNTIILLCPAGRKAKDIDGKGGVFPEDCKHMPVVLLSDIEEAEQILDALDQGARGYIPTSMSLDVAVEALHLVQAGGIFVPASSLISSRRSIEEHAQTTKNNGNSLFTVRQAAVVGALRQGKANKRIAYELNMQESTVKVHVRNIMRKLKAKNRTEVAVLTHELFLKRGDS</sequence>
<dbReference type="RefSeq" id="WP_110377880.1">
    <property type="nucleotide sequence ID" value="NZ_JAHBRY010000001.1"/>
</dbReference>
<dbReference type="SUPFAM" id="SSF46894">
    <property type="entry name" value="C-terminal effector domain of the bipartite response regulators"/>
    <property type="match status" value="1"/>
</dbReference>
<dbReference type="Pfam" id="PF00196">
    <property type="entry name" value="GerE"/>
    <property type="match status" value="1"/>
</dbReference>
<dbReference type="OrthoDB" id="7272316at2"/>
<dbReference type="SUPFAM" id="SSF52172">
    <property type="entry name" value="CheY-like"/>
    <property type="match status" value="1"/>
</dbReference>
<dbReference type="InterPro" id="IPR011006">
    <property type="entry name" value="CheY-like_superfamily"/>
</dbReference>
<dbReference type="GO" id="GO:0003677">
    <property type="term" value="F:DNA binding"/>
    <property type="evidence" value="ECO:0007669"/>
    <property type="project" value="UniProtKB-KW"/>
</dbReference>
<dbReference type="InterPro" id="IPR016032">
    <property type="entry name" value="Sig_transdc_resp-reg_C-effctor"/>
</dbReference>
<comment type="caution">
    <text evidence="2">The sequence shown here is derived from an EMBL/GenBank/DDBJ whole genome shotgun (WGS) entry which is preliminary data.</text>
</comment>
<dbReference type="CDD" id="cd06170">
    <property type="entry name" value="LuxR_C_like"/>
    <property type="match status" value="1"/>
</dbReference>
<feature type="domain" description="HTH luxR-type" evidence="1">
    <location>
        <begin position="191"/>
        <end position="256"/>
    </location>
</feature>
<dbReference type="InterPro" id="IPR051015">
    <property type="entry name" value="EvgA-like"/>
</dbReference>
<gene>
    <name evidence="2" type="ORF">C7450_11595</name>
</gene>
<dbReference type="GO" id="GO:0006355">
    <property type="term" value="P:regulation of DNA-templated transcription"/>
    <property type="evidence" value="ECO:0007669"/>
    <property type="project" value="InterPro"/>
</dbReference>
<dbReference type="PRINTS" id="PR00038">
    <property type="entry name" value="HTHLUXR"/>
</dbReference>
<reference evidence="2 3" key="1">
    <citation type="submission" date="2018-05" db="EMBL/GenBank/DDBJ databases">
        <title>Genomic Encyclopedia of Type Strains, Phase IV (KMG-IV): sequencing the most valuable type-strain genomes for metagenomic binning, comparative biology and taxonomic classification.</title>
        <authorList>
            <person name="Goeker M."/>
        </authorList>
    </citation>
    <scope>NUCLEOTIDE SEQUENCE [LARGE SCALE GENOMIC DNA]</scope>
    <source>
        <strain evidence="2 3">DSM 6462</strain>
    </source>
</reference>
<name>A0A2V3TVH2_9HYPH</name>
<dbReference type="AlphaFoldDB" id="A0A2V3TVH2"/>
<dbReference type="PROSITE" id="PS50043">
    <property type="entry name" value="HTH_LUXR_2"/>
    <property type="match status" value="1"/>
</dbReference>
<evidence type="ECO:0000313" key="3">
    <source>
        <dbReference type="Proteomes" id="UP000248021"/>
    </source>
</evidence>
<dbReference type="Gene3D" id="3.40.50.2300">
    <property type="match status" value="1"/>
</dbReference>
<dbReference type="InterPro" id="IPR000792">
    <property type="entry name" value="Tscrpt_reg_LuxR_C"/>
</dbReference>
<dbReference type="PROSITE" id="PS00622">
    <property type="entry name" value="HTH_LUXR_1"/>
    <property type="match status" value="1"/>
</dbReference>
<evidence type="ECO:0000259" key="1">
    <source>
        <dbReference type="PROSITE" id="PS50043"/>
    </source>
</evidence>
<keyword evidence="2" id="KW-0238">DNA-binding</keyword>
<dbReference type="PANTHER" id="PTHR45566">
    <property type="entry name" value="HTH-TYPE TRANSCRIPTIONAL REGULATOR YHJB-RELATED"/>
    <property type="match status" value="1"/>
</dbReference>
<dbReference type="Proteomes" id="UP000248021">
    <property type="component" value="Unassembled WGS sequence"/>
</dbReference>
<keyword evidence="3" id="KW-1185">Reference proteome</keyword>
<dbReference type="EMBL" id="QJJK01000015">
    <property type="protein sequence ID" value="PXW52896.1"/>
    <property type="molecule type" value="Genomic_DNA"/>
</dbReference>
<accession>A0A2V3TVH2</accession>
<proteinExistence type="predicted"/>
<dbReference type="PANTHER" id="PTHR45566:SF1">
    <property type="entry name" value="HTH-TYPE TRANSCRIPTIONAL REGULATOR YHJB-RELATED"/>
    <property type="match status" value="1"/>
</dbReference>
<evidence type="ECO:0000313" key="2">
    <source>
        <dbReference type="EMBL" id="PXW52896.1"/>
    </source>
</evidence>
<organism evidence="2 3">
    <name type="scientific">Chelatococcus asaccharovorans</name>
    <dbReference type="NCBI Taxonomy" id="28210"/>
    <lineage>
        <taxon>Bacteria</taxon>
        <taxon>Pseudomonadati</taxon>
        <taxon>Pseudomonadota</taxon>
        <taxon>Alphaproteobacteria</taxon>
        <taxon>Hyphomicrobiales</taxon>
        <taxon>Chelatococcaceae</taxon>
        <taxon>Chelatococcus</taxon>
    </lineage>
</organism>